<keyword evidence="2" id="KW-0479">Metal-binding</keyword>
<name>A0A0F9UB87_9ZZZZ</name>
<dbReference type="Pfam" id="PF00753">
    <property type="entry name" value="Lactamase_B"/>
    <property type="match status" value="1"/>
</dbReference>
<dbReference type="PANTHER" id="PTHR46233">
    <property type="entry name" value="HYDROXYACYLGLUTATHIONE HYDROLASE GLOC"/>
    <property type="match status" value="1"/>
</dbReference>
<dbReference type="InterPro" id="IPR001279">
    <property type="entry name" value="Metallo-B-lactamas"/>
</dbReference>
<evidence type="ECO:0000256" key="3">
    <source>
        <dbReference type="ARBA" id="ARBA00022801"/>
    </source>
</evidence>
<dbReference type="GO" id="GO:0016787">
    <property type="term" value="F:hydrolase activity"/>
    <property type="evidence" value="ECO:0007669"/>
    <property type="project" value="UniProtKB-KW"/>
</dbReference>
<evidence type="ECO:0000256" key="4">
    <source>
        <dbReference type="ARBA" id="ARBA00022833"/>
    </source>
</evidence>
<dbReference type="GO" id="GO:0046872">
    <property type="term" value="F:metal ion binding"/>
    <property type="evidence" value="ECO:0007669"/>
    <property type="project" value="UniProtKB-KW"/>
</dbReference>
<reference evidence="6" key="1">
    <citation type="journal article" date="2015" name="Nature">
        <title>Complex archaea that bridge the gap between prokaryotes and eukaryotes.</title>
        <authorList>
            <person name="Spang A."/>
            <person name="Saw J.H."/>
            <person name="Jorgensen S.L."/>
            <person name="Zaremba-Niedzwiedzka K."/>
            <person name="Martijn J."/>
            <person name="Lind A.E."/>
            <person name="van Eijk R."/>
            <person name="Schleper C."/>
            <person name="Guy L."/>
            <person name="Ettema T.J."/>
        </authorList>
    </citation>
    <scope>NUCLEOTIDE SEQUENCE</scope>
</reference>
<gene>
    <name evidence="6" type="ORF">LCGC14_0628370</name>
</gene>
<dbReference type="PANTHER" id="PTHR46233:SF3">
    <property type="entry name" value="HYDROXYACYLGLUTATHIONE HYDROLASE GLOC"/>
    <property type="match status" value="1"/>
</dbReference>
<dbReference type="InterPro" id="IPR051453">
    <property type="entry name" value="MBL_Glyoxalase_II"/>
</dbReference>
<keyword evidence="4" id="KW-0862">Zinc</keyword>
<evidence type="ECO:0000313" key="6">
    <source>
        <dbReference type="EMBL" id="KKN50878.1"/>
    </source>
</evidence>
<dbReference type="AlphaFoldDB" id="A0A0F9UB87"/>
<sequence>MKEIFKNIYHIGDSGCSVYLINTQSEDGLVLIDCGMDLSMIKKINKINLNPMNIKHCILTHFHIDHIAAGSDLKKFNKKIKYYAHDFDADPIEEQGHDKKTAAAWYGVDYKPIKLEKRLTGDHETLKFGDYEFQCIHTPGHTPGSISILLEIEERNIKILFGQDVHGPIIPGISNYKDYQTSLQKLFDLKADILCEGHFGIFQPASEVQQYIKRYID</sequence>
<dbReference type="SUPFAM" id="SSF56281">
    <property type="entry name" value="Metallo-hydrolase/oxidoreductase"/>
    <property type="match status" value="1"/>
</dbReference>
<dbReference type="CDD" id="cd06262">
    <property type="entry name" value="metallo-hydrolase-like_MBL-fold"/>
    <property type="match status" value="1"/>
</dbReference>
<feature type="domain" description="Metallo-beta-lactamase" evidence="5">
    <location>
        <begin position="15"/>
        <end position="198"/>
    </location>
</feature>
<accession>A0A0F9UB87</accession>
<evidence type="ECO:0000259" key="5">
    <source>
        <dbReference type="SMART" id="SM00849"/>
    </source>
</evidence>
<keyword evidence="3" id="KW-0378">Hydrolase</keyword>
<proteinExistence type="predicted"/>
<evidence type="ECO:0000256" key="2">
    <source>
        <dbReference type="ARBA" id="ARBA00022723"/>
    </source>
</evidence>
<protein>
    <recommendedName>
        <fullName evidence="5">Metallo-beta-lactamase domain-containing protein</fullName>
    </recommendedName>
</protein>
<dbReference type="InterPro" id="IPR036866">
    <property type="entry name" value="RibonucZ/Hydroxyglut_hydro"/>
</dbReference>
<dbReference type="EMBL" id="LAZR01001091">
    <property type="protein sequence ID" value="KKN50878.1"/>
    <property type="molecule type" value="Genomic_DNA"/>
</dbReference>
<dbReference type="SMART" id="SM00849">
    <property type="entry name" value="Lactamase_B"/>
    <property type="match status" value="1"/>
</dbReference>
<comment type="caution">
    <text evidence="6">The sequence shown here is derived from an EMBL/GenBank/DDBJ whole genome shotgun (WGS) entry which is preliminary data.</text>
</comment>
<comment type="cofactor">
    <cofactor evidence="1">
        <name>Zn(2+)</name>
        <dbReference type="ChEBI" id="CHEBI:29105"/>
    </cofactor>
</comment>
<evidence type="ECO:0000256" key="1">
    <source>
        <dbReference type="ARBA" id="ARBA00001947"/>
    </source>
</evidence>
<dbReference type="Gene3D" id="3.60.15.10">
    <property type="entry name" value="Ribonuclease Z/Hydroxyacylglutathione hydrolase-like"/>
    <property type="match status" value="1"/>
</dbReference>
<organism evidence="6">
    <name type="scientific">marine sediment metagenome</name>
    <dbReference type="NCBI Taxonomy" id="412755"/>
    <lineage>
        <taxon>unclassified sequences</taxon>
        <taxon>metagenomes</taxon>
        <taxon>ecological metagenomes</taxon>
    </lineage>
</organism>